<dbReference type="GO" id="GO:0003899">
    <property type="term" value="F:DNA-directed RNA polymerase activity"/>
    <property type="evidence" value="ECO:0007669"/>
    <property type="project" value="UniProtKB-EC"/>
</dbReference>
<dbReference type="FunFam" id="3.40.50.300:FF:000012">
    <property type="entry name" value="Transitional endoplasmic reticulum ATPase"/>
    <property type="match status" value="1"/>
</dbReference>
<dbReference type="Pfam" id="PF04998">
    <property type="entry name" value="RNA_pol_Rpb1_5"/>
    <property type="match status" value="1"/>
</dbReference>
<dbReference type="InterPro" id="IPR050168">
    <property type="entry name" value="AAA_ATPase_domain"/>
</dbReference>
<keyword evidence="2" id="KW-0240">DNA-directed RNA polymerase</keyword>
<dbReference type="EMBL" id="CAJNRF010004564">
    <property type="protein sequence ID" value="CAF2061243.1"/>
    <property type="molecule type" value="Genomic_DNA"/>
</dbReference>
<dbReference type="Pfam" id="PF00004">
    <property type="entry name" value="AAA"/>
    <property type="match status" value="2"/>
</dbReference>
<evidence type="ECO:0000256" key="5">
    <source>
        <dbReference type="ARBA" id="ARBA00022737"/>
    </source>
</evidence>
<dbReference type="PANTHER" id="PTHR23077">
    <property type="entry name" value="AAA-FAMILY ATPASE"/>
    <property type="match status" value="1"/>
</dbReference>
<dbReference type="GO" id="GO:0005524">
    <property type="term" value="F:ATP binding"/>
    <property type="evidence" value="ECO:0007669"/>
    <property type="project" value="UniProtKB-KW"/>
</dbReference>
<keyword evidence="6" id="KW-0547">Nucleotide-binding</keyword>
<evidence type="ECO:0000256" key="4">
    <source>
        <dbReference type="ARBA" id="ARBA00022695"/>
    </source>
</evidence>
<dbReference type="GO" id="GO:0031593">
    <property type="term" value="F:polyubiquitin modification-dependent protein binding"/>
    <property type="evidence" value="ECO:0007669"/>
    <property type="project" value="TreeGrafter"/>
</dbReference>
<keyword evidence="5" id="KW-0677">Repeat</keyword>
<dbReference type="FunFam" id="3.40.50.300:FF:000018">
    <property type="entry name" value="Cell division control 48"/>
    <property type="match status" value="1"/>
</dbReference>
<dbReference type="Pfam" id="PF02933">
    <property type="entry name" value="CDC48_2"/>
    <property type="match status" value="1"/>
</dbReference>
<feature type="compositionally biased region" description="Polar residues" evidence="9">
    <location>
        <begin position="513"/>
        <end position="523"/>
    </location>
</feature>
<evidence type="ECO:0000313" key="12">
    <source>
        <dbReference type="EMBL" id="CAF2061243.1"/>
    </source>
</evidence>
<keyword evidence="7" id="KW-0067">ATP-binding</keyword>
<dbReference type="GO" id="GO:0006351">
    <property type="term" value="P:DNA-templated transcription"/>
    <property type="evidence" value="ECO:0007669"/>
    <property type="project" value="InterPro"/>
</dbReference>
<dbReference type="EC" id="2.7.7.6" evidence="1"/>
<dbReference type="InterPro" id="IPR027417">
    <property type="entry name" value="P-loop_NTPase"/>
</dbReference>
<feature type="domain" description="AAA+ ATPase" evidence="10">
    <location>
        <begin position="748"/>
        <end position="880"/>
    </location>
</feature>
<evidence type="ECO:0000313" key="13">
    <source>
        <dbReference type="Proteomes" id="UP000663856"/>
    </source>
</evidence>
<dbReference type="GO" id="GO:0000428">
    <property type="term" value="C:DNA-directed RNA polymerase complex"/>
    <property type="evidence" value="ECO:0007669"/>
    <property type="project" value="UniProtKB-KW"/>
</dbReference>
<dbReference type="InterPro" id="IPR038120">
    <property type="entry name" value="Rpb1_funnel_sf"/>
</dbReference>
<evidence type="ECO:0000256" key="2">
    <source>
        <dbReference type="ARBA" id="ARBA00022478"/>
    </source>
</evidence>
<feature type="domain" description="CDC48" evidence="11">
    <location>
        <begin position="635"/>
        <end position="702"/>
    </location>
</feature>
<organism evidence="12 13">
    <name type="scientific">Rotaria magnacalcarata</name>
    <dbReference type="NCBI Taxonomy" id="392030"/>
    <lineage>
        <taxon>Eukaryota</taxon>
        <taxon>Metazoa</taxon>
        <taxon>Spiralia</taxon>
        <taxon>Gnathifera</taxon>
        <taxon>Rotifera</taxon>
        <taxon>Eurotatoria</taxon>
        <taxon>Bdelloidea</taxon>
        <taxon>Philodinida</taxon>
        <taxon>Philodinidae</taxon>
        <taxon>Rotaria</taxon>
    </lineage>
</organism>
<dbReference type="Proteomes" id="UP000663856">
    <property type="component" value="Unassembled WGS sequence"/>
</dbReference>
<keyword evidence="4" id="KW-0548">Nucleotidyltransferase</keyword>
<dbReference type="InterPro" id="IPR004201">
    <property type="entry name" value="Cdc48_dom2"/>
</dbReference>
<dbReference type="InterPro" id="IPR003959">
    <property type="entry name" value="ATPase_AAA_core"/>
</dbReference>
<dbReference type="SMART" id="SM01072">
    <property type="entry name" value="CDC48_2"/>
    <property type="match status" value="1"/>
</dbReference>
<evidence type="ECO:0000256" key="8">
    <source>
        <dbReference type="ARBA" id="ARBA00023163"/>
    </source>
</evidence>
<dbReference type="InterPro" id="IPR009010">
    <property type="entry name" value="Asp_de-COase-like_dom_sf"/>
</dbReference>
<dbReference type="GO" id="GO:0097352">
    <property type="term" value="P:autophagosome maturation"/>
    <property type="evidence" value="ECO:0007669"/>
    <property type="project" value="TreeGrafter"/>
</dbReference>
<dbReference type="GO" id="GO:0016887">
    <property type="term" value="F:ATP hydrolysis activity"/>
    <property type="evidence" value="ECO:0007669"/>
    <property type="project" value="InterPro"/>
</dbReference>
<dbReference type="Gene3D" id="6.20.50.80">
    <property type="match status" value="1"/>
</dbReference>
<dbReference type="GO" id="GO:0030970">
    <property type="term" value="P:retrograde protein transport, ER to cytosol"/>
    <property type="evidence" value="ECO:0007669"/>
    <property type="project" value="TreeGrafter"/>
</dbReference>
<evidence type="ECO:0000259" key="10">
    <source>
        <dbReference type="SMART" id="SM00382"/>
    </source>
</evidence>
<dbReference type="Gene3D" id="3.40.50.300">
    <property type="entry name" value="P-loop containing nucleotide triphosphate hydrolases"/>
    <property type="match status" value="2"/>
</dbReference>
<dbReference type="GO" id="GO:0003677">
    <property type="term" value="F:DNA binding"/>
    <property type="evidence" value="ECO:0007669"/>
    <property type="project" value="InterPro"/>
</dbReference>
<dbReference type="InterPro" id="IPR029067">
    <property type="entry name" value="CDC48_domain_2-like_sf"/>
</dbReference>
<dbReference type="SUPFAM" id="SSF52540">
    <property type="entry name" value="P-loop containing nucleoside triphosphate hydrolases"/>
    <property type="match status" value="2"/>
</dbReference>
<dbReference type="InterPro" id="IPR000722">
    <property type="entry name" value="RNA_pol_asu"/>
</dbReference>
<dbReference type="GO" id="GO:0005634">
    <property type="term" value="C:nucleus"/>
    <property type="evidence" value="ECO:0007669"/>
    <property type="project" value="TreeGrafter"/>
</dbReference>
<dbReference type="GO" id="GO:0005829">
    <property type="term" value="C:cytosol"/>
    <property type="evidence" value="ECO:0007669"/>
    <property type="project" value="TreeGrafter"/>
</dbReference>
<name>A0A816QHJ5_9BILA</name>
<dbReference type="Gene3D" id="3.10.330.10">
    <property type="match status" value="1"/>
</dbReference>
<evidence type="ECO:0000256" key="6">
    <source>
        <dbReference type="ARBA" id="ARBA00022741"/>
    </source>
</evidence>
<dbReference type="InterPro" id="IPR003960">
    <property type="entry name" value="ATPase_AAA_CS"/>
</dbReference>
<dbReference type="Pfam" id="PF05000">
    <property type="entry name" value="RNA_pol_Rpb1_4"/>
    <property type="match status" value="1"/>
</dbReference>
<feature type="domain" description="AAA+ ATPase" evidence="10">
    <location>
        <begin position="986"/>
        <end position="1125"/>
    </location>
</feature>
<dbReference type="InterPro" id="IPR007083">
    <property type="entry name" value="RNA_pol_Rpb1_4"/>
</dbReference>
<proteinExistence type="predicted"/>
<feature type="compositionally biased region" description="Acidic residues" evidence="9">
    <location>
        <begin position="417"/>
        <end position="440"/>
    </location>
</feature>
<dbReference type="SUPFAM" id="SSF50692">
    <property type="entry name" value="ADC-like"/>
    <property type="match status" value="1"/>
</dbReference>
<dbReference type="SUPFAM" id="SSF54585">
    <property type="entry name" value="Cdc48 domain 2-like"/>
    <property type="match status" value="1"/>
</dbReference>
<dbReference type="Pfam" id="PF00623">
    <property type="entry name" value="RNA_pol_Rpb1_2"/>
    <property type="match status" value="1"/>
</dbReference>
<feature type="compositionally biased region" description="Acidic residues" evidence="9">
    <location>
        <begin position="461"/>
        <end position="472"/>
    </location>
</feature>
<dbReference type="Gene3D" id="6.10.20.150">
    <property type="match status" value="2"/>
</dbReference>
<comment type="caution">
    <text evidence="12">The sequence shown here is derived from an EMBL/GenBank/DDBJ whole genome shotgun (WGS) entry which is preliminary data.</text>
</comment>
<accession>A0A816QHJ5</accession>
<evidence type="ECO:0000256" key="9">
    <source>
        <dbReference type="SAM" id="MobiDB-lite"/>
    </source>
</evidence>
<dbReference type="PROSITE" id="PS00674">
    <property type="entry name" value="AAA"/>
    <property type="match status" value="1"/>
</dbReference>
<dbReference type="InterPro" id="IPR003593">
    <property type="entry name" value="AAA+_ATPase"/>
</dbReference>
<reference evidence="12" key="1">
    <citation type="submission" date="2021-02" db="EMBL/GenBank/DDBJ databases">
        <authorList>
            <person name="Nowell W R."/>
        </authorList>
    </citation>
    <scope>NUCLEOTIDE SEQUENCE</scope>
</reference>
<dbReference type="PANTHER" id="PTHR23077:SF171">
    <property type="entry name" value="NUCLEAR VALOSIN-CONTAINING PROTEIN-LIKE"/>
    <property type="match status" value="1"/>
</dbReference>
<dbReference type="Gene3D" id="1.10.8.60">
    <property type="match status" value="1"/>
</dbReference>
<dbReference type="SUPFAM" id="SSF64484">
    <property type="entry name" value="beta and beta-prime subunits of DNA dependent RNA-polymerase"/>
    <property type="match status" value="2"/>
</dbReference>
<dbReference type="FunFam" id="3.10.330.10:FF:000001">
    <property type="entry name" value="Cell division control 48"/>
    <property type="match status" value="1"/>
</dbReference>
<dbReference type="InterPro" id="IPR007081">
    <property type="entry name" value="RNA_pol_Rpb1_5"/>
</dbReference>
<dbReference type="SMART" id="SM00382">
    <property type="entry name" value="AAA"/>
    <property type="match status" value="2"/>
</dbReference>
<keyword evidence="3" id="KW-0808">Transferase</keyword>
<dbReference type="Gene3D" id="2.40.40.20">
    <property type="match status" value="2"/>
</dbReference>
<feature type="compositionally biased region" description="Acidic residues" evidence="9">
    <location>
        <begin position="485"/>
        <end position="501"/>
    </location>
</feature>
<feature type="compositionally biased region" description="Low complexity" evidence="9">
    <location>
        <begin position="441"/>
        <end position="452"/>
    </location>
</feature>
<dbReference type="GO" id="GO:0051228">
    <property type="term" value="P:mitotic spindle disassembly"/>
    <property type="evidence" value="ECO:0007669"/>
    <property type="project" value="TreeGrafter"/>
</dbReference>
<evidence type="ECO:0000256" key="7">
    <source>
        <dbReference type="ARBA" id="ARBA00022840"/>
    </source>
</evidence>
<sequence>MAQVLSGEKTLRLHYVRCKSYNADFDGDEMNIHLPQNECCPNSDGKWTRKFQQKKGCRNSTRISTNVEIRQRCRNSTTIWTLAKFRWRNSFCRNSIEPNELTRAEAAELMITYQHFLVSKDGTPLTGLIQDHVVADYFSTILLYIQLVNEASLTLDRKSKLSMKSWSTKSNATNIDLMADTDVIIRHGHLLSGLIDLRTLNGYKNYKISIDEHQNQIVKQSMSNLFKQFPENNLQFLIQSGAKGSSVNAMQMSCLLGQQELEGKRPPMIPNGRTLPAFRPYEYSLRSGGFVDGSFLSEGLVVNYDLIVRYSDGSVIQFQYGEDVLAVKKMYLFKRTILYPFLIANQSTTLAFHFGGRGEMNVTLGVPRLRQLLMVASQKVKTPTMELPILHSSLALRVKQNVYNVVAKEKANRNDEKEYDDDDDNNNNNEENETDVEEAIQDNQDQNDQTNTSKITIKEDVIDDDDDDDVDVDVPVLDISKEEINNDDEQQVPGNEEDNNDEPPSKKAKKINTKTTPMDNMTYNERFGVSNNDRLKNNILTYINRFIETFYENVYMKIHLQVEFPRCYSYILRGRQETVCAVGVGLCPTNRIQMNRVVRNNLRVRLGDIVSIEGCQDVKDGERIHVLPVDDTVHGITGNLLEVHLKPYFVSKPYRPVHKGDVFIVRAAMHSVEFKAIENEPSPYCIVTPNTAIHCGDNPIKREEEEISLNEIGYDDIGGVRKQLAQIKEMVELSLIHPQLFKIIDVKLPRRILLYGSPGTGKTLIARAMANETGAFFFLIHGSEIMYKLPGESELNLQDKLKKLINAPAIIFIDELDVIAPKREKSHGEIEHRFVLQLLTLMDDIQQCSHVIVMAATSRPNSVNPALRRFALEINIGIPDVVARLEILCIHTKNMKLGDDVDLVQIANETYGYVGADLASLFVTQENFRFELNQSNPSALHEIVIEEPRTTWEDIGGLENVKRELQRHVQYYDGHPRKFLKFDTTSSHGVLFFGPPGCGKTLLAKAMANECQSNFISVKGPQLLTMWFGEPEPNVRDVFDKARQAAPCVLFFDELDAIAKSRGGSAGDGSGVTDRVINQILTEMDRIDAKKNVFIIGATNRPDIIDSAIPRPGRLDQLIYIPLPNDESRVTILKTSLKKLSVAKDVDMDYLTIVTEGFSGADLTKICQRASPVPEIRRDHFDEAMKFARRSVSDKDISEYEIFATKLQRDFQGFPTE</sequence>
<protein>
    <recommendedName>
        <fullName evidence="1">DNA-directed RNA polymerase</fullName>
        <ecNumber evidence="1">2.7.7.6</ecNumber>
    </recommendedName>
</protein>
<evidence type="ECO:0000256" key="1">
    <source>
        <dbReference type="ARBA" id="ARBA00012418"/>
    </source>
</evidence>
<keyword evidence="8" id="KW-0804">Transcription</keyword>
<dbReference type="GO" id="GO:0034098">
    <property type="term" value="C:VCP-NPL4-UFD1 AAA ATPase complex"/>
    <property type="evidence" value="ECO:0007669"/>
    <property type="project" value="TreeGrafter"/>
</dbReference>
<gene>
    <name evidence="12" type="ORF">WKI299_LOCUS12156</name>
</gene>
<dbReference type="AlphaFoldDB" id="A0A816QHJ5"/>
<evidence type="ECO:0000256" key="3">
    <source>
        <dbReference type="ARBA" id="ARBA00022679"/>
    </source>
</evidence>
<evidence type="ECO:0000259" key="11">
    <source>
        <dbReference type="SMART" id="SM01072"/>
    </source>
</evidence>
<dbReference type="Gene3D" id="1.10.132.30">
    <property type="match status" value="1"/>
</dbReference>
<feature type="region of interest" description="Disordered" evidence="9">
    <location>
        <begin position="409"/>
        <end position="525"/>
    </location>
</feature>